<feature type="chain" id="PRO_5035592813" description="Catalase" evidence="10">
    <location>
        <begin position="22"/>
        <end position="953"/>
    </location>
</feature>
<keyword evidence="2 8" id="KW-0575">Peroxidase</keyword>
<keyword evidence="13" id="KW-1185">Reference proteome</keyword>
<dbReference type="PANTHER" id="PTHR11465:SF9">
    <property type="entry name" value="CATALASE"/>
    <property type="match status" value="1"/>
</dbReference>
<comment type="catalytic activity">
    <reaction evidence="8">
        <text>2 H2O2 = O2 + 2 H2O</text>
        <dbReference type="Rhea" id="RHEA:20309"/>
        <dbReference type="ChEBI" id="CHEBI:15377"/>
        <dbReference type="ChEBI" id="CHEBI:15379"/>
        <dbReference type="ChEBI" id="CHEBI:16240"/>
        <dbReference type="EC" id="1.11.1.6"/>
    </reaction>
</comment>
<dbReference type="FunFam" id="2.40.180.10:FF:000001">
    <property type="entry name" value="Catalase"/>
    <property type="match status" value="1"/>
</dbReference>
<evidence type="ECO:0000256" key="1">
    <source>
        <dbReference type="ARBA" id="ARBA00005329"/>
    </source>
</evidence>
<dbReference type="GO" id="GO:0005777">
    <property type="term" value="C:peroxisome"/>
    <property type="evidence" value="ECO:0007669"/>
    <property type="project" value="TreeGrafter"/>
</dbReference>
<dbReference type="AlphaFoldDB" id="A0A7R9PZZ2"/>
<keyword evidence="6 8" id="KW-0408">Iron</keyword>
<feature type="domain" description="Catalase core" evidence="11">
    <location>
        <begin position="339"/>
        <end position="726"/>
    </location>
</feature>
<evidence type="ECO:0000256" key="5">
    <source>
        <dbReference type="ARBA" id="ARBA00023002"/>
    </source>
</evidence>
<evidence type="ECO:0000256" key="3">
    <source>
        <dbReference type="ARBA" id="ARBA00022617"/>
    </source>
</evidence>
<dbReference type="Pfam" id="PF00199">
    <property type="entry name" value="Catalase"/>
    <property type="match status" value="2"/>
</dbReference>
<evidence type="ECO:0000313" key="13">
    <source>
        <dbReference type="Proteomes" id="UP000759131"/>
    </source>
</evidence>
<dbReference type="EC" id="1.11.1.6" evidence="8"/>
<feature type="signal peptide" evidence="10">
    <location>
        <begin position="1"/>
        <end position="21"/>
    </location>
</feature>
<keyword evidence="3 8" id="KW-0349">Heme</keyword>
<evidence type="ECO:0000313" key="12">
    <source>
        <dbReference type="EMBL" id="CAD7626227.1"/>
    </source>
</evidence>
<dbReference type="PRINTS" id="PR00067">
    <property type="entry name" value="CATALASE"/>
</dbReference>
<dbReference type="EMBL" id="OC858248">
    <property type="protein sequence ID" value="CAD7626227.1"/>
    <property type="molecule type" value="Genomic_DNA"/>
</dbReference>
<organism evidence="12">
    <name type="scientific">Medioppia subpectinata</name>
    <dbReference type="NCBI Taxonomy" id="1979941"/>
    <lineage>
        <taxon>Eukaryota</taxon>
        <taxon>Metazoa</taxon>
        <taxon>Ecdysozoa</taxon>
        <taxon>Arthropoda</taxon>
        <taxon>Chelicerata</taxon>
        <taxon>Arachnida</taxon>
        <taxon>Acari</taxon>
        <taxon>Acariformes</taxon>
        <taxon>Sarcoptiformes</taxon>
        <taxon>Oribatida</taxon>
        <taxon>Brachypylina</taxon>
        <taxon>Oppioidea</taxon>
        <taxon>Oppiidae</taxon>
        <taxon>Medioppia</taxon>
    </lineage>
</organism>
<evidence type="ECO:0000256" key="2">
    <source>
        <dbReference type="ARBA" id="ARBA00022559"/>
    </source>
</evidence>
<dbReference type="GO" id="GO:0042744">
    <property type="term" value="P:hydrogen peroxide catabolic process"/>
    <property type="evidence" value="ECO:0007669"/>
    <property type="project" value="UniProtKB-KW"/>
</dbReference>
<evidence type="ECO:0000256" key="8">
    <source>
        <dbReference type="RuleBase" id="RU000498"/>
    </source>
</evidence>
<keyword evidence="7 8" id="KW-0376">Hydrogen peroxide</keyword>
<dbReference type="GO" id="GO:0020037">
    <property type="term" value="F:heme binding"/>
    <property type="evidence" value="ECO:0007669"/>
    <property type="project" value="InterPro"/>
</dbReference>
<dbReference type="InterPro" id="IPR020835">
    <property type="entry name" value="Catalase_sf"/>
</dbReference>
<keyword evidence="4 8" id="KW-0479">Metal-binding</keyword>
<dbReference type="PROSITE" id="PS51402">
    <property type="entry name" value="CATALASE_3"/>
    <property type="match status" value="2"/>
</dbReference>
<dbReference type="SMART" id="SM01060">
    <property type="entry name" value="Catalase"/>
    <property type="match status" value="2"/>
</dbReference>
<dbReference type="InterPro" id="IPR010582">
    <property type="entry name" value="Catalase_immune_responsive"/>
</dbReference>
<protein>
    <recommendedName>
        <fullName evidence="8">Catalase</fullName>
        <ecNumber evidence="8">1.11.1.6</ecNumber>
    </recommendedName>
</protein>
<dbReference type="InterPro" id="IPR011614">
    <property type="entry name" value="Catalase_core"/>
</dbReference>
<comment type="similarity">
    <text evidence="1 8">Belongs to the catalase family.</text>
</comment>
<dbReference type="GO" id="GO:0046872">
    <property type="term" value="F:metal ion binding"/>
    <property type="evidence" value="ECO:0007669"/>
    <property type="project" value="UniProtKB-KW"/>
</dbReference>
<dbReference type="GO" id="GO:0004096">
    <property type="term" value="F:catalase activity"/>
    <property type="evidence" value="ECO:0007669"/>
    <property type="project" value="UniProtKB-EC"/>
</dbReference>
<dbReference type="Pfam" id="PF06628">
    <property type="entry name" value="Catalase-rel"/>
    <property type="match status" value="1"/>
</dbReference>
<dbReference type="InterPro" id="IPR002226">
    <property type="entry name" value="Catalase_haem_BS"/>
</dbReference>
<evidence type="ECO:0000256" key="4">
    <source>
        <dbReference type="ARBA" id="ARBA00022723"/>
    </source>
</evidence>
<dbReference type="SUPFAM" id="SSF56634">
    <property type="entry name" value="Heme-dependent catalase-like"/>
    <property type="match status" value="2"/>
</dbReference>
<name>A0A7R9PZZ2_9ACAR</name>
<evidence type="ECO:0000259" key="11">
    <source>
        <dbReference type="SMART" id="SM01060"/>
    </source>
</evidence>
<dbReference type="GO" id="GO:0005739">
    <property type="term" value="C:mitochondrion"/>
    <property type="evidence" value="ECO:0007669"/>
    <property type="project" value="TreeGrafter"/>
</dbReference>
<sequence length="953" mass="105619">MCNIFIYISAVVLVISTEATAGNVPQNETHLTGLFGRPVGRKTDLLTAGLHGPALLQDYQFIEEMAHFDRERIPERVVHAKGSGAFGTFRVTNPSMSRYSRMALFSAAGKQTEVAVRFSTVGGAVGSADTVFADPRGFATKFYTEEGNWDLVGVNVPMFFIRDASQFPSLIHANKKNPASGLNDPTALWDFQSLRPETLNLITYLHSDYGIPDGWRHMPGFSLHAFKLVNSQDKHFYVKFHWITNQGIKNLDVDTAAKLSGTDPDYARRDLYDAIAAHQYPSWTLKMQVITEDEANTFGFNPFDATKQWSTVKYPLIEVGVMTLNRNPSNFFAEETHLTGLFGRPVGRKTDLLTAGLHGPALLQDYQFIEEMAHFDRERIPERVVHAKGSGAFGTFRVTNPSMSRYTRMALFSAAGKQTEVAVRFSTVGGAVGSADTVFADPRGFATKFYTEEGNWDLVGVNVPMFFIRDASQFPSLIHANKKNPASGLNDPTALWDFQSLRPETLNLITYLHSDYGIPDGWRHMPGFSLHAFKLVNSQDKHFYVKFHWITNQGIKNLDVDTAAKLSGTDPDYARRDLYDAIAAHQYPSWTLKMQVITEDEANTFGFNPFDATKQWSTEKYPLIEVGVMQLNRNPSNFFAEVEQIAFCPANLVPGIEPSPDLLLAGRLFSYGDSQRYRLGTNHQLLPVNSARNRVLAPTQRDGSMRTDDNMGATANYYPNSFSQIRDNPNYLESNFTAGSAAKRADNQVYRYDDSDDHNYEQPRELYNSFPADWRQRLHKNVATSLSGVTQPAIRDRALNELKKVDPMFANGVRNEMNRLDNDKLQSNQGKTIRMGIPGVAELDLSKGADGLGIGLETVANHGIRGHVGRDGATINIGRTGHHTLEGTVGPNGATVGLEVEGNEIKSHTGLDGADLSVGPIDSPFNAHIGLDGVSIGKGDRKVSLSNPFNLFG</sequence>
<dbReference type="EMBL" id="CAJPIZ010003673">
    <property type="protein sequence ID" value="CAG2106657.1"/>
    <property type="molecule type" value="Genomic_DNA"/>
</dbReference>
<keyword evidence="10" id="KW-0732">Signal</keyword>
<keyword evidence="5 8" id="KW-0560">Oxidoreductase</keyword>
<proteinExistence type="inferred from homology"/>
<dbReference type="InterPro" id="IPR018028">
    <property type="entry name" value="Catalase"/>
</dbReference>
<evidence type="ECO:0000256" key="9">
    <source>
        <dbReference type="RuleBase" id="RU004142"/>
    </source>
</evidence>
<evidence type="ECO:0000256" key="10">
    <source>
        <dbReference type="SAM" id="SignalP"/>
    </source>
</evidence>
<gene>
    <name evidence="12" type="ORF">OSB1V03_LOCUS6660</name>
</gene>
<dbReference type="GO" id="GO:0042542">
    <property type="term" value="P:response to hydrogen peroxide"/>
    <property type="evidence" value="ECO:0007669"/>
    <property type="project" value="TreeGrafter"/>
</dbReference>
<dbReference type="InterPro" id="IPR024708">
    <property type="entry name" value="Catalase_AS"/>
</dbReference>
<accession>A0A7R9PZZ2</accession>
<dbReference type="OrthoDB" id="6880011at2759"/>
<dbReference type="PROSITE" id="PS00438">
    <property type="entry name" value="CATALASE_2"/>
    <property type="match status" value="2"/>
</dbReference>
<evidence type="ECO:0000256" key="6">
    <source>
        <dbReference type="ARBA" id="ARBA00023004"/>
    </source>
</evidence>
<dbReference type="PROSITE" id="PS00437">
    <property type="entry name" value="CATALASE_1"/>
    <property type="match status" value="1"/>
</dbReference>
<feature type="domain" description="Catalase core" evidence="11">
    <location>
        <begin position="32"/>
        <end position="338"/>
    </location>
</feature>
<dbReference type="PANTHER" id="PTHR11465">
    <property type="entry name" value="CATALASE"/>
    <property type="match status" value="1"/>
</dbReference>
<dbReference type="Gene3D" id="2.40.180.10">
    <property type="entry name" value="Catalase core domain"/>
    <property type="match status" value="2"/>
</dbReference>
<comment type="function">
    <text evidence="9">Catalyzes the degradation of hydrogen peroxide (H(2)O(2)) generated by peroxisomal oxidases to water and oxygen, thereby protecting cells from the toxic effects of hydrogen peroxide.</text>
</comment>
<evidence type="ECO:0000256" key="7">
    <source>
        <dbReference type="ARBA" id="ARBA00023324"/>
    </source>
</evidence>
<dbReference type="Proteomes" id="UP000759131">
    <property type="component" value="Unassembled WGS sequence"/>
</dbReference>
<reference evidence="12" key="1">
    <citation type="submission" date="2020-11" db="EMBL/GenBank/DDBJ databases">
        <authorList>
            <person name="Tran Van P."/>
        </authorList>
    </citation>
    <scope>NUCLEOTIDE SEQUENCE</scope>
</reference>